<dbReference type="AlphaFoldDB" id="A0A4S8LWU4"/>
<dbReference type="InterPro" id="IPR040976">
    <property type="entry name" value="Pkinase_fungal"/>
</dbReference>
<dbReference type="Gene3D" id="1.10.510.10">
    <property type="entry name" value="Transferase(Phosphotransferase) domain 1"/>
    <property type="match status" value="1"/>
</dbReference>
<gene>
    <name evidence="2" type="ORF">K435DRAFT_668968</name>
</gene>
<evidence type="ECO:0000313" key="3">
    <source>
        <dbReference type="Proteomes" id="UP000297245"/>
    </source>
</evidence>
<evidence type="ECO:0000259" key="1">
    <source>
        <dbReference type="PROSITE" id="PS50011"/>
    </source>
</evidence>
<dbReference type="InterPro" id="IPR000719">
    <property type="entry name" value="Prot_kinase_dom"/>
</dbReference>
<dbReference type="OrthoDB" id="2747778at2759"/>
<evidence type="ECO:0000313" key="2">
    <source>
        <dbReference type="EMBL" id="THU94122.1"/>
    </source>
</evidence>
<sequence>EAGILHRDVSVGNILITADGKGLLSDWDFSKVVSELAKTGQHERTGTWQFISAALLQRDRPCHSLKDELESFFHVFA</sequence>
<protein>
    <recommendedName>
        <fullName evidence="1">Protein kinase domain-containing protein</fullName>
    </recommendedName>
</protein>
<dbReference type="PANTHER" id="PTHR38248:SF2">
    <property type="entry name" value="FUNK1 11"/>
    <property type="match status" value="1"/>
</dbReference>
<dbReference type="SUPFAM" id="SSF56112">
    <property type="entry name" value="Protein kinase-like (PK-like)"/>
    <property type="match status" value="1"/>
</dbReference>
<feature type="domain" description="Protein kinase" evidence="1">
    <location>
        <begin position="1"/>
        <end position="77"/>
    </location>
</feature>
<feature type="non-terminal residue" evidence="2">
    <location>
        <position position="1"/>
    </location>
</feature>
<reference evidence="2 3" key="1">
    <citation type="journal article" date="2019" name="Nat. Ecol. Evol.">
        <title>Megaphylogeny resolves global patterns of mushroom evolution.</title>
        <authorList>
            <person name="Varga T."/>
            <person name="Krizsan K."/>
            <person name="Foldi C."/>
            <person name="Dima B."/>
            <person name="Sanchez-Garcia M."/>
            <person name="Sanchez-Ramirez S."/>
            <person name="Szollosi G.J."/>
            <person name="Szarkandi J.G."/>
            <person name="Papp V."/>
            <person name="Albert L."/>
            <person name="Andreopoulos W."/>
            <person name="Angelini C."/>
            <person name="Antonin V."/>
            <person name="Barry K.W."/>
            <person name="Bougher N.L."/>
            <person name="Buchanan P."/>
            <person name="Buyck B."/>
            <person name="Bense V."/>
            <person name="Catcheside P."/>
            <person name="Chovatia M."/>
            <person name="Cooper J."/>
            <person name="Damon W."/>
            <person name="Desjardin D."/>
            <person name="Finy P."/>
            <person name="Geml J."/>
            <person name="Haridas S."/>
            <person name="Hughes K."/>
            <person name="Justo A."/>
            <person name="Karasinski D."/>
            <person name="Kautmanova I."/>
            <person name="Kiss B."/>
            <person name="Kocsube S."/>
            <person name="Kotiranta H."/>
            <person name="LaButti K.M."/>
            <person name="Lechner B.E."/>
            <person name="Liimatainen K."/>
            <person name="Lipzen A."/>
            <person name="Lukacs Z."/>
            <person name="Mihaltcheva S."/>
            <person name="Morgado L.N."/>
            <person name="Niskanen T."/>
            <person name="Noordeloos M.E."/>
            <person name="Ohm R.A."/>
            <person name="Ortiz-Santana B."/>
            <person name="Ovrebo C."/>
            <person name="Racz N."/>
            <person name="Riley R."/>
            <person name="Savchenko A."/>
            <person name="Shiryaev A."/>
            <person name="Soop K."/>
            <person name="Spirin V."/>
            <person name="Szebenyi C."/>
            <person name="Tomsovsky M."/>
            <person name="Tulloss R.E."/>
            <person name="Uehling J."/>
            <person name="Grigoriev I.V."/>
            <person name="Vagvolgyi C."/>
            <person name="Papp T."/>
            <person name="Martin F.M."/>
            <person name="Miettinen O."/>
            <person name="Hibbett D.S."/>
            <person name="Nagy L.G."/>
        </authorList>
    </citation>
    <scope>NUCLEOTIDE SEQUENCE [LARGE SCALE GENOMIC DNA]</scope>
    <source>
        <strain evidence="2 3">CBS 962.96</strain>
    </source>
</reference>
<dbReference type="Proteomes" id="UP000297245">
    <property type="component" value="Unassembled WGS sequence"/>
</dbReference>
<dbReference type="Pfam" id="PF17667">
    <property type="entry name" value="Pkinase_fungal"/>
    <property type="match status" value="1"/>
</dbReference>
<proteinExistence type="predicted"/>
<dbReference type="PANTHER" id="PTHR38248">
    <property type="entry name" value="FUNK1 6"/>
    <property type="match status" value="1"/>
</dbReference>
<name>A0A4S8LWU4_DENBC</name>
<dbReference type="GO" id="GO:0004672">
    <property type="term" value="F:protein kinase activity"/>
    <property type="evidence" value="ECO:0007669"/>
    <property type="project" value="InterPro"/>
</dbReference>
<accession>A0A4S8LWU4</accession>
<keyword evidence="3" id="KW-1185">Reference proteome</keyword>
<dbReference type="PROSITE" id="PS50011">
    <property type="entry name" value="PROTEIN_KINASE_DOM"/>
    <property type="match status" value="1"/>
</dbReference>
<organism evidence="2 3">
    <name type="scientific">Dendrothele bispora (strain CBS 962.96)</name>
    <dbReference type="NCBI Taxonomy" id="1314807"/>
    <lineage>
        <taxon>Eukaryota</taxon>
        <taxon>Fungi</taxon>
        <taxon>Dikarya</taxon>
        <taxon>Basidiomycota</taxon>
        <taxon>Agaricomycotina</taxon>
        <taxon>Agaricomycetes</taxon>
        <taxon>Agaricomycetidae</taxon>
        <taxon>Agaricales</taxon>
        <taxon>Agaricales incertae sedis</taxon>
        <taxon>Dendrothele</taxon>
    </lineage>
</organism>
<dbReference type="EMBL" id="ML179231">
    <property type="protein sequence ID" value="THU94122.1"/>
    <property type="molecule type" value="Genomic_DNA"/>
</dbReference>
<dbReference type="GO" id="GO:0005524">
    <property type="term" value="F:ATP binding"/>
    <property type="evidence" value="ECO:0007669"/>
    <property type="project" value="InterPro"/>
</dbReference>
<dbReference type="InterPro" id="IPR011009">
    <property type="entry name" value="Kinase-like_dom_sf"/>
</dbReference>